<feature type="transmembrane region" description="Helical" evidence="6">
    <location>
        <begin position="629"/>
        <end position="648"/>
    </location>
</feature>
<feature type="transmembrane region" description="Helical" evidence="6">
    <location>
        <begin position="64"/>
        <end position="82"/>
    </location>
</feature>
<accession>A0A5P8FM73</accession>
<evidence type="ECO:0000256" key="1">
    <source>
        <dbReference type="ARBA" id="ARBA00004141"/>
    </source>
</evidence>
<feature type="transmembrane region" description="Helical" evidence="6">
    <location>
        <begin position="120"/>
        <end position="139"/>
    </location>
</feature>
<dbReference type="EMBL" id="CP044548">
    <property type="protein sequence ID" value="QFQ30695.2"/>
    <property type="molecule type" value="Genomic_DNA"/>
</dbReference>
<evidence type="ECO:0000256" key="2">
    <source>
        <dbReference type="ARBA" id="ARBA00022692"/>
    </source>
</evidence>
<name>A0A5P8FM73_9MICO</name>
<feature type="region of interest" description="Disordered" evidence="5">
    <location>
        <begin position="598"/>
        <end position="623"/>
    </location>
</feature>
<gene>
    <name evidence="8" type="ORF">EEW87_010905</name>
</gene>
<dbReference type="InterPro" id="IPR007016">
    <property type="entry name" value="O-antigen_ligase-rel_domated"/>
</dbReference>
<dbReference type="KEGG" id="jme:EEW87_010905"/>
<dbReference type="GO" id="GO:0016020">
    <property type="term" value="C:membrane"/>
    <property type="evidence" value="ECO:0007669"/>
    <property type="project" value="UniProtKB-SubCell"/>
</dbReference>
<keyword evidence="3 6" id="KW-1133">Transmembrane helix</keyword>
<dbReference type="Pfam" id="PF04932">
    <property type="entry name" value="Wzy_C"/>
    <property type="match status" value="1"/>
</dbReference>
<comment type="subcellular location">
    <subcellularLocation>
        <location evidence="1">Membrane</location>
        <topology evidence="1">Multi-pass membrane protein</topology>
    </subcellularLocation>
</comment>
<evidence type="ECO:0000256" key="5">
    <source>
        <dbReference type="SAM" id="MobiDB-lite"/>
    </source>
</evidence>
<dbReference type="GeneID" id="59161680"/>
<evidence type="ECO:0000256" key="3">
    <source>
        <dbReference type="ARBA" id="ARBA00022989"/>
    </source>
</evidence>
<protein>
    <recommendedName>
        <fullName evidence="7">O-antigen ligase-related domain-containing protein</fullName>
    </recommendedName>
</protein>
<dbReference type="InterPro" id="IPR051533">
    <property type="entry name" value="WaaL-like"/>
</dbReference>
<feature type="transmembrane region" description="Helical" evidence="6">
    <location>
        <begin position="192"/>
        <end position="208"/>
    </location>
</feature>
<evidence type="ECO:0000313" key="9">
    <source>
        <dbReference type="Proteomes" id="UP000271708"/>
    </source>
</evidence>
<dbReference type="PANTHER" id="PTHR37422">
    <property type="entry name" value="TEICHURONIC ACID BIOSYNTHESIS PROTEIN TUAE"/>
    <property type="match status" value="1"/>
</dbReference>
<sequence length="652" mass="66495">MSTVAARPAPVAGATPQGSVAERGHEVPTARAAGAPGAVGPAAPYALPDAITGALVVLALGAPWAPGLVLPVSLLVAVLWGLRVVDTRRLALPPLVVVAAGIPLAQAVAVPTAVDPVRSAVLTVASALGWACAAALATLTPRRRAVVLGSLVVSLLVVCAQASTDLGGLTSRAGGSVVDGRAQGPFAQPNELGAYVVLLLPVCVALASRPRSRAARALLGLAVVPVLAALALSLSRGAWMGAAAATAVLVLVLPRLVPAVAIALGGVSTVVLGLALLGTTGPAAVVLSRIGSLGDPSRSPDDHRPQIWELALDAAAHRPVTGVGAGGLETWATRTDSALTLETPLHAHNLVLTVLSETGAVGALVLVALALVLLHGLWRAATSTTSWLVAAPLAGLAGAAVHGLIDMPWRNPALTATAWLLAGAAAHVHRPLRPRAERPTVTPRTTRAHDQAATTDRAPERAVDRTPEQVVDPTPVRRRRAWPLPTVLAVLASAALVAGLYYLPTQHEATAVVGLRSEAASEGQATTGPDELKLIAQQYSVALSDEAAVDELVDELGIPAMSTAEATVDPETTTVRIAARSDDPQEASDLADRIARSAEARADEDPQVVATTLSTASPDHTRVTPPKPLLLACGLSAILVLAVGLWLLRRQR</sequence>
<feature type="compositionally biased region" description="Basic and acidic residues" evidence="5">
    <location>
        <begin position="457"/>
        <end position="467"/>
    </location>
</feature>
<reference evidence="8 9" key="1">
    <citation type="submission" date="2019-09" db="EMBL/GenBank/DDBJ databases">
        <title>Complete Genome Sequence of Janibacter melonis M714 with both human health impact and industrial applications.</title>
        <authorList>
            <person name="Jin M."/>
            <person name="Zhao Q.R."/>
        </authorList>
    </citation>
    <scope>NUCLEOTIDE SEQUENCE [LARGE SCALE GENOMIC DNA]</scope>
    <source>
        <strain evidence="8 9">M714</strain>
    </source>
</reference>
<dbReference type="PANTHER" id="PTHR37422:SF13">
    <property type="entry name" value="LIPOPOLYSACCHARIDE BIOSYNTHESIS PROTEIN PA4999-RELATED"/>
    <property type="match status" value="1"/>
</dbReference>
<feature type="region of interest" description="Disordered" evidence="5">
    <location>
        <begin position="1"/>
        <end position="26"/>
    </location>
</feature>
<evidence type="ECO:0000256" key="4">
    <source>
        <dbReference type="ARBA" id="ARBA00023136"/>
    </source>
</evidence>
<feature type="transmembrane region" description="Helical" evidence="6">
    <location>
        <begin position="94"/>
        <end position="114"/>
    </location>
</feature>
<feature type="region of interest" description="Disordered" evidence="5">
    <location>
        <begin position="433"/>
        <end position="470"/>
    </location>
</feature>
<feature type="transmembrane region" description="Helical" evidence="6">
    <location>
        <begin position="215"/>
        <end position="232"/>
    </location>
</feature>
<evidence type="ECO:0000313" key="8">
    <source>
        <dbReference type="EMBL" id="QFQ30695.2"/>
    </source>
</evidence>
<feature type="transmembrane region" description="Helical" evidence="6">
    <location>
        <begin position="350"/>
        <end position="374"/>
    </location>
</feature>
<feature type="compositionally biased region" description="Polar residues" evidence="5">
    <location>
        <begin position="609"/>
        <end position="618"/>
    </location>
</feature>
<organism evidence="8 9">
    <name type="scientific">Janibacter melonis</name>
    <dbReference type="NCBI Taxonomy" id="262209"/>
    <lineage>
        <taxon>Bacteria</taxon>
        <taxon>Bacillati</taxon>
        <taxon>Actinomycetota</taxon>
        <taxon>Actinomycetes</taxon>
        <taxon>Micrococcales</taxon>
        <taxon>Intrasporangiaceae</taxon>
        <taxon>Janibacter</taxon>
    </lineage>
</organism>
<dbReference type="RefSeq" id="WP_123092101.1">
    <property type="nucleotide sequence ID" value="NZ_CP044548.2"/>
</dbReference>
<dbReference type="Proteomes" id="UP000271708">
    <property type="component" value="Chromosome"/>
</dbReference>
<feature type="domain" description="O-antigen ligase-related" evidence="7">
    <location>
        <begin position="222"/>
        <end position="366"/>
    </location>
</feature>
<proteinExistence type="predicted"/>
<feature type="transmembrane region" description="Helical" evidence="6">
    <location>
        <begin position="482"/>
        <end position="503"/>
    </location>
</feature>
<dbReference type="AlphaFoldDB" id="A0A5P8FM73"/>
<keyword evidence="4 6" id="KW-0472">Membrane</keyword>
<keyword evidence="2 6" id="KW-0812">Transmembrane</keyword>
<evidence type="ECO:0000256" key="6">
    <source>
        <dbReference type="SAM" id="Phobius"/>
    </source>
</evidence>
<feature type="transmembrane region" description="Helical" evidence="6">
    <location>
        <begin position="386"/>
        <end position="405"/>
    </location>
</feature>
<evidence type="ECO:0000259" key="7">
    <source>
        <dbReference type="Pfam" id="PF04932"/>
    </source>
</evidence>
<feature type="transmembrane region" description="Helical" evidence="6">
    <location>
        <begin position="146"/>
        <end position="164"/>
    </location>
</feature>